<reference evidence="5" key="1">
    <citation type="submission" date="2023-03" db="EMBL/GenBank/DDBJ databases">
        <title>Massive genome expansion in bonnet fungi (Mycena s.s.) driven by repeated elements and novel gene families across ecological guilds.</title>
        <authorList>
            <consortium name="Lawrence Berkeley National Laboratory"/>
            <person name="Harder C.B."/>
            <person name="Miyauchi S."/>
            <person name="Viragh M."/>
            <person name="Kuo A."/>
            <person name="Thoen E."/>
            <person name="Andreopoulos B."/>
            <person name="Lu D."/>
            <person name="Skrede I."/>
            <person name="Drula E."/>
            <person name="Henrissat B."/>
            <person name="Morin E."/>
            <person name="Kohler A."/>
            <person name="Barry K."/>
            <person name="LaButti K."/>
            <person name="Morin E."/>
            <person name="Salamov A."/>
            <person name="Lipzen A."/>
            <person name="Mereny Z."/>
            <person name="Hegedus B."/>
            <person name="Baldrian P."/>
            <person name="Stursova M."/>
            <person name="Weitz H."/>
            <person name="Taylor A."/>
            <person name="Grigoriev I.V."/>
            <person name="Nagy L.G."/>
            <person name="Martin F."/>
            <person name="Kauserud H."/>
        </authorList>
    </citation>
    <scope>NUCLEOTIDE SEQUENCE</scope>
    <source>
        <strain evidence="5">9144</strain>
    </source>
</reference>
<dbReference type="InterPro" id="IPR010318">
    <property type="entry name" value="S-Me-THD_N"/>
</dbReference>
<feature type="domain" description="S-Me-THD N-terminal" evidence="3">
    <location>
        <begin position="600"/>
        <end position="759"/>
    </location>
</feature>
<dbReference type="Gene3D" id="3.40.1610.10">
    <property type="entry name" value="CV3147-like domain"/>
    <property type="match status" value="1"/>
</dbReference>
<dbReference type="FunFam" id="3.40.1610.10:FF:000001">
    <property type="entry name" value="Hydantoinase, putative"/>
    <property type="match status" value="1"/>
</dbReference>
<dbReference type="InterPro" id="IPR027479">
    <property type="entry name" value="S-Me-THD_N_sf"/>
</dbReference>
<dbReference type="InterPro" id="IPR043129">
    <property type="entry name" value="ATPase_NBD"/>
</dbReference>
<dbReference type="InterPro" id="IPR008040">
    <property type="entry name" value="Hydant_A_N"/>
</dbReference>
<feature type="domain" description="Hydantoinase A/oxoprolinase" evidence="1">
    <location>
        <begin position="210"/>
        <end position="386"/>
    </location>
</feature>
<dbReference type="Pfam" id="PF05378">
    <property type="entry name" value="Hydant_A_N"/>
    <property type="match status" value="1"/>
</dbReference>
<dbReference type="InterPro" id="IPR024071">
    <property type="entry name" value="S-Me-THD_C_sf"/>
</dbReference>
<organism evidence="5 6">
    <name type="scientific">Mycena pura</name>
    <dbReference type="NCBI Taxonomy" id="153505"/>
    <lineage>
        <taxon>Eukaryota</taxon>
        <taxon>Fungi</taxon>
        <taxon>Dikarya</taxon>
        <taxon>Basidiomycota</taxon>
        <taxon>Agaricomycotina</taxon>
        <taxon>Agaricomycetes</taxon>
        <taxon>Agaricomycetidae</taxon>
        <taxon>Agaricales</taxon>
        <taxon>Marasmiineae</taxon>
        <taxon>Mycenaceae</taxon>
        <taxon>Mycena</taxon>
    </lineage>
</organism>
<evidence type="ECO:0000313" key="5">
    <source>
        <dbReference type="EMBL" id="KAJ7220035.1"/>
    </source>
</evidence>
<comment type="caution">
    <text evidence="5">The sequence shown here is derived from an EMBL/GenBank/DDBJ whole genome shotgun (WGS) entry which is preliminary data.</text>
</comment>
<dbReference type="GO" id="GO:0016787">
    <property type="term" value="F:hydrolase activity"/>
    <property type="evidence" value="ECO:0007669"/>
    <property type="project" value="InterPro"/>
</dbReference>
<dbReference type="Proteomes" id="UP001219525">
    <property type="component" value="Unassembled WGS sequence"/>
</dbReference>
<keyword evidence="6" id="KW-1185">Reference proteome</keyword>
<dbReference type="SUPFAM" id="SSF160991">
    <property type="entry name" value="CV3147-like"/>
    <property type="match status" value="1"/>
</dbReference>
<dbReference type="InterPro" id="IPR048350">
    <property type="entry name" value="S-Me-THD-like_C"/>
</dbReference>
<accession>A0AAD6VU99</accession>
<dbReference type="AlphaFoldDB" id="A0AAD6VU99"/>
<evidence type="ECO:0000259" key="3">
    <source>
        <dbReference type="Pfam" id="PF06032"/>
    </source>
</evidence>
<dbReference type="PANTHER" id="PTHR11365">
    <property type="entry name" value="5-OXOPROLINASE RELATED"/>
    <property type="match status" value="1"/>
</dbReference>
<name>A0AAD6VU99_9AGAR</name>
<dbReference type="InterPro" id="IPR002821">
    <property type="entry name" value="Hydantoinase_A"/>
</dbReference>
<feature type="domain" description="S-Me-THD-like C-terminal" evidence="4">
    <location>
        <begin position="763"/>
        <end position="967"/>
    </location>
</feature>
<dbReference type="SUPFAM" id="SSF53067">
    <property type="entry name" value="Actin-like ATPase domain"/>
    <property type="match status" value="2"/>
</dbReference>
<feature type="domain" description="Hydantoinase/oxoprolinase N-terminal" evidence="2">
    <location>
        <begin position="6"/>
        <end position="188"/>
    </location>
</feature>
<dbReference type="Gene3D" id="2.40.390.10">
    <property type="entry name" value="CV3147-like"/>
    <property type="match status" value="1"/>
</dbReference>
<evidence type="ECO:0000313" key="6">
    <source>
        <dbReference type="Proteomes" id="UP001219525"/>
    </source>
</evidence>
<evidence type="ECO:0000259" key="1">
    <source>
        <dbReference type="Pfam" id="PF01968"/>
    </source>
</evidence>
<dbReference type="EMBL" id="JARJCW010000010">
    <property type="protein sequence ID" value="KAJ7220035.1"/>
    <property type="molecule type" value="Genomic_DNA"/>
</dbReference>
<gene>
    <name evidence="5" type="ORF">GGX14DRAFT_432858</name>
</gene>
<dbReference type="PANTHER" id="PTHR11365:SF10">
    <property type="entry name" value="HYDANTOINASE_OXOPROLINASE"/>
    <property type="match status" value="1"/>
</dbReference>
<sequence>MSGRYRIGVDVGGTNTDAVIIDITKTSDPLTRGVVATFKHETTVNVTDGIEAAVSTVLANANVDPRGGGVLSLTVGTTHFINAVVQADARRLSKVAVIRLAAPYTTDLPPFADFPPHLESLMNSHIAIIKGGLQINGSAINEIDEAEVIEQANQIKAKGLKDIALIGVFSPLDISGRNEYLVRDILLRELGQDVNIVCSRDVAQVGFIERENASILNASIGAFAQRTIRGFENAMKRLGLDCPLYLTQNDGTLTSAADAVKLPIRTFSSGSTNSMRGASFLAGIKRKEHDRTATSTIVVDVGGTTTDVGVLLPSGFPRQAAAFIEVAGVRTNFSMPDINSIGLGGGSRVKVTTERVTVGPDSVGHYLTRDAIVFGGGILTATDICVRSGTTGIGDATKVGDLTEETVSQAKMVIKRILENVVDRMKTSSEDCTLLLVGGGSILVPPALKGVKEIILPPFHDVANAVGAAIASVSGTIDTIEVLQGQKLPQVLDRLKSQAIDKAVAAGAEPGTTSIAQIDVLPVQYVTNQAARIIVRAVGKLGVPNEPLVSKVAVVHEEHAQEGIEPVQQIVLEGADGAPGIDYQAYKPKIVGSEWILSETDLFFIQEGCGVLGTGGGGSPYPAFLRARQILREGKSIRIVDHSALADDASLVRGGYMGSPSVLSERLDPSAAILQAGTELAKFCGITSYAATLCDEIGGSNGMQSLIMSGLYGIPAFDGDLMGRAYPKLNQVLPAVYDRPNALIPAALCDGDGNILLLTKVKNEHMVETLMRTATTEMGSAAALCTSPMAVRDARDYGVPRTQSQAWRIGRAIAICRQTNNMMAIPDAILEVQNGICLFIGKIVSCTREVRAGFTWGEIRITQLLEEELEDPRPVATVTPVATYSGDQMVIPFQNENLCAYIERVDGFRKLVAIVPDLISVLDSQSGSNLGSQDYSYGLRVTVIAMAGSPLWHSEAGLRNGGPAAFG</sequence>
<evidence type="ECO:0000259" key="4">
    <source>
        <dbReference type="Pfam" id="PF20906"/>
    </source>
</evidence>
<dbReference type="Pfam" id="PF06032">
    <property type="entry name" value="S-Me-THD_N"/>
    <property type="match status" value="1"/>
</dbReference>
<protein>
    <submittedName>
        <fullName evidence="5">Hydantoinase/oxoprolinase</fullName>
    </submittedName>
</protein>
<proteinExistence type="predicted"/>
<dbReference type="Pfam" id="PF01968">
    <property type="entry name" value="Hydantoinase_A"/>
    <property type="match status" value="1"/>
</dbReference>
<dbReference type="Pfam" id="PF20906">
    <property type="entry name" value="S-Me-THD_C"/>
    <property type="match status" value="1"/>
</dbReference>
<evidence type="ECO:0000259" key="2">
    <source>
        <dbReference type="Pfam" id="PF05378"/>
    </source>
</evidence>
<dbReference type="InterPro" id="IPR045079">
    <property type="entry name" value="Oxoprolinase-like"/>
</dbReference>